<evidence type="ECO:0000313" key="8">
    <source>
        <dbReference type="EMBL" id="KNE56224.1"/>
    </source>
</evidence>
<name>A0A0L0S1I3_ALLM3</name>
<dbReference type="VEuPathDB" id="FungiDB:AMAG_02058"/>
<dbReference type="InterPro" id="IPR011989">
    <property type="entry name" value="ARM-like"/>
</dbReference>
<reference evidence="8 9" key="1">
    <citation type="submission" date="2009-11" db="EMBL/GenBank/DDBJ databases">
        <title>Annotation of Allomyces macrogynus ATCC 38327.</title>
        <authorList>
            <consortium name="The Broad Institute Genome Sequencing Platform"/>
            <person name="Russ C."/>
            <person name="Cuomo C."/>
            <person name="Burger G."/>
            <person name="Gray M.W."/>
            <person name="Holland P.W.H."/>
            <person name="King N."/>
            <person name="Lang F.B.F."/>
            <person name="Roger A.J."/>
            <person name="Ruiz-Trillo I."/>
            <person name="Young S.K."/>
            <person name="Zeng Q."/>
            <person name="Gargeya S."/>
            <person name="Fitzgerald M."/>
            <person name="Haas B."/>
            <person name="Abouelleil A."/>
            <person name="Alvarado L."/>
            <person name="Arachchi H.M."/>
            <person name="Berlin A."/>
            <person name="Chapman S.B."/>
            <person name="Gearin G."/>
            <person name="Goldberg J."/>
            <person name="Griggs A."/>
            <person name="Gujja S."/>
            <person name="Hansen M."/>
            <person name="Heiman D."/>
            <person name="Howarth C."/>
            <person name="Larimer J."/>
            <person name="Lui A."/>
            <person name="MacDonald P.J.P."/>
            <person name="McCowen C."/>
            <person name="Montmayeur A."/>
            <person name="Murphy C."/>
            <person name="Neiman D."/>
            <person name="Pearson M."/>
            <person name="Priest M."/>
            <person name="Roberts A."/>
            <person name="Saif S."/>
            <person name="Shea T."/>
            <person name="Sisk P."/>
            <person name="Stolte C."/>
            <person name="Sykes S."/>
            <person name="Wortman J."/>
            <person name="Nusbaum C."/>
            <person name="Birren B."/>
        </authorList>
    </citation>
    <scope>NUCLEOTIDE SEQUENCE [LARGE SCALE GENOMIC DNA]</scope>
    <source>
        <strain evidence="8 9">ATCC 38327</strain>
    </source>
</reference>
<dbReference type="GO" id="GO:0005085">
    <property type="term" value="F:guanyl-nucleotide exchange factor activity"/>
    <property type="evidence" value="ECO:0007669"/>
    <property type="project" value="InterPro"/>
</dbReference>
<protein>
    <submittedName>
        <fullName evidence="8">Uncharacterized protein</fullName>
    </submittedName>
</protein>
<dbReference type="PANTHER" id="PTHR10957">
    <property type="entry name" value="RAP1 GTPASE-GDP DISSOCIATION STIMULATOR 1"/>
    <property type="match status" value="1"/>
</dbReference>
<reference evidence="9" key="2">
    <citation type="submission" date="2009-11" db="EMBL/GenBank/DDBJ databases">
        <title>The Genome Sequence of Allomyces macrogynus strain ATCC 38327.</title>
        <authorList>
            <consortium name="The Broad Institute Genome Sequencing Platform"/>
            <person name="Russ C."/>
            <person name="Cuomo C."/>
            <person name="Shea T."/>
            <person name="Young S.K."/>
            <person name="Zeng Q."/>
            <person name="Koehrsen M."/>
            <person name="Haas B."/>
            <person name="Borodovsky M."/>
            <person name="Guigo R."/>
            <person name="Alvarado L."/>
            <person name="Berlin A."/>
            <person name="Borenstein D."/>
            <person name="Chen Z."/>
            <person name="Engels R."/>
            <person name="Freedman E."/>
            <person name="Gellesch M."/>
            <person name="Goldberg J."/>
            <person name="Griggs A."/>
            <person name="Gujja S."/>
            <person name="Heiman D."/>
            <person name="Hepburn T."/>
            <person name="Howarth C."/>
            <person name="Jen D."/>
            <person name="Larson L."/>
            <person name="Lewis B."/>
            <person name="Mehta T."/>
            <person name="Park D."/>
            <person name="Pearson M."/>
            <person name="Roberts A."/>
            <person name="Saif S."/>
            <person name="Shenoy N."/>
            <person name="Sisk P."/>
            <person name="Stolte C."/>
            <person name="Sykes S."/>
            <person name="Walk T."/>
            <person name="White J."/>
            <person name="Yandava C."/>
            <person name="Burger G."/>
            <person name="Gray M.W."/>
            <person name="Holland P.W.H."/>
            <person name="King N."/>
            <person name="Lang F.B.F."/>
            <person name="Roger A.J."/>
            <person name="Ruiz-Trillo I."/>
            <person name="Lander E."/>
            <person name="Nusbaum C."/>
        </authorList>
    </citation>
    <scope>NUCLEOTIDE SEQUENCE [LARGE SCALE GENOMIC DNA]</scope>
    <source>
        <strain evidence="9">ATCC 38327</strain>
    </source>
</reference>
<evidence type="ECO:0000256" key="3">
    <source>
        <dbReference type="ARBA" id="ARBA00004514"/>
    </source>
</evidence>
<keyword evidence="6" id="KW-0496">Mitochondrion</keyword>
<dbReference type="STRING" id="578462.A0A0L0S1I3"/>
<feature type="repeat" description="ARM" evidence="7">
    <location>
        <begin position="382"/>
        <end position="424"/>
    </location>
</feature>
<dbReference type="Gene3D" id="1.25.10.10">
    <property type="entry name" value="Leucine-rich Repeat Variant"/>
    <property type="match status" value="2"/>
</dbReference>
<organism evidence="8 9">
    <name type="scientific">Allomyces macrogynus (strain ATCC 38327)</name>
    <name type="common">Allomyces javanicus var. macrogynus</name>
    <dbReference type="NCBI Taxonomy" id="578462"/>
    <lineage>
        <taxon>Eukaryota</taxon>
        <taxon>Fungi</taxon>
        <taxon>Fungi incertae sedis</taxon>
        <taxon>Blastocladiomycota</taxon>
        <taxon>Blastocladiomycetes</taxon>
        <taxon>Blastocladiales</taxon>
        <taxon>Blastocladiaceae</taxon>
        <taxon>Allomyces</taxon>
    </lineage>
</organism>
<dbReference type="Proteomes" id="UP000054350">
    <property type="component" value="Unassembled WGS sequence"/>
</dbReference>
<gene>
    <name evidence="8" type="ORF">AMAG_02058</name>
</gene>
<dbReference type="AlphaFoldDB" id="A0A0L0S1I3"/>
<evidence type="ECO:0000256" key="2">
    <source>
        <dbReference type="ARBA" id="ARBA00004240"/>
    </source>
</evidence>
<evidence type="ECO:0000256" key="4">
    <source>
        <dbReference type="ARBA" id="ARBA00022490"/>
    </source>
</evidence>
<keyword evidence="5" id="KW-0256">Endoplasmic reticulum</keyword>
<dbReference type="InterPro" id="IPR000225">
    <property type="entry name" value="Armadillo"/>
</dbReference>
<comment type="subcellular location">
    <subcellularLocation>
        <location evidence="3">Cytoplasm</location>
        <location evidence="3">Cytosol</location>
    </subcellularLocation>
    <subcellularLocation>
        <location evidence="2">Endoplasmic reticulum</location>
    </subcellularLocation>
    <subcellularLocation>
        <location evidence="1">Mitochondrion</location>
    </subcellularLocation>
</comment>
<dbReference type="GO" id="GO:0005829">
    <property type="term" value="C:cytosol"/>
    <property type="evidence" value="ECO:0007669"/>
    <property type="project" value="UniProtKB-SubCell"/>
</dbReference>
<proteinExistence type="predicted"/>
<dbReference type="PROSITE" id="PS50176">
    <property type="entry name" value="ARM_REPEAT"/>
    <property type="match status" value="1"/>
</dbReference>
<dbReference type="GO" id="GO:0005739">
    <property type="term" value="C:mitochondrion"/>
    <property type="evidence" value="ECO:0007669"/>
    <property type="project" value="UniProtKB-SubCell"/>
</dbReference>
<dbReference type="SUPFAM" id="SSF48371">
    <property type="entry name" value="ARM repeat"/>
    <property type="match status" value="1"/>
</dbReference>
<dbReference type="InterPro" id="IPR040144">
    <property type="entry name" value="RAP1GDS1"/>
</dbReference>
<dbReference type="EMBL" id="GG745330">
    <property type="protein sequence ID" value="KNE56224.1"/>
    <property type="molecule type" value="Genomic_DNA"/>
</dbReference>
<evidence type="ECO:0000256" key="5">
    <source>
        <dbReference type="ARBA" id="ARBA00022824"/>
    </source>
</evidence>
<evidence type="ECO:0000256" key="7">
    <source>
        <dbReference type="PROSITE-ProRule" id="PRU00259"/>
    </source>
</evidence>
<dbReference type="OrthoDB" id="26149at2759"/>
<accession>A0A0L0S1I3</accession>
<evidence type="ECO:0000313" key="9">
    <source>
        <dbReference type="Proteomes" id="UP000054350"/>
    </source>
</evidence>
<sequence>MMQRDFFGELLAIIAKDRAEWSTPELIDEGVAAILADNPTDDVAVLAAGVVAQAGREEERRLKFSTATLDALCVIYLRESLDEVGLHHLNRGIGNLLVDNEAQRIALLEHDAALDKIMANISSQDEDLAHSSISVLINLVMDFPRGQQKVVEKKGIPLLLKRIENGTLTRPRALQLLSVLVQNEYACDKLVSLSGIDLLLDCLPAFLAEPDENLEHAIEILETASENGIVQKRLYARQVHLVLLEEMEKLVNQEINVDDDDYTPILDACLKVVVNMTHNDEVVKGMITEKATLGKFRGWMTYPGSILSGKAEDLVMCACLCIGNLARSDKNAASLVNDHQFAKYLLQVLNDCKSLKVQFATLSALRHMCIPAENKAYLGHLSVLEAVIPYLKSPTPDVVLTSTVILRHLSSEDRNMRAVIYSNSGDGTALSAALEATEKHADTPAIQCEVGRLLAILIKTAAKSNAIDPLTKVCSNLAPVWNLLTLPYPTVYGEAVLALSLAFAHYPTPSDIAVPESLATAAPELFQPTLPAAVRANAAQLLLVVQTVHPEWAGRFDDVAQAALGNLPQEAVEMDTTIYDQLTTVLGKIVAHAASE</sequence>
<dbReference type="InterPro" id="IPR016024">
    <property type="entry name" value="ARM-type_fold"/>
</dbReference>
<evidence type="ECO:0000256" key="6">
    <source>
        <dbReference type="ARBA" id="ARBA00023128"/>
    </source>
</evidence>
<evidence type="ECO:0000256" key="1">
    <source>
        <dbReference type="ARBA" id="ARBA00004173"/>
    </source>
</evidence>
<dbReference type="GO" id="GO:0005783">
    <property type="term" value="C:endoplasmic reticulum"/>
    <property type="evidence" value="ECO:0007669"/>
    <property type="project" value="UniProtKB-SubCell"/>
</dbReference>
<keyword evidence="4" id="KW-0963">Cytoplasm</keyword>
<dbReference type="eggNOG" id="KOG4500">
    <property type="taxonomic scope" value="Eukaryota"/>
</dbReference>
<keyword evidence="9" id="KW-1185">Reference proteome</keyword>